<dbReference type="PANTHER" id="PTHR11361">
    <property type="entry name" value="DNA MISMATCH REPAIR PROTEIN MUTS FAMILY MEMBER"/>
    <property type="match status" value="1"/>
</dbReference>
<dbReference type="InterPro" id="IPR000432">
    <property type="entry name" value="DNA_mismatch_repair_MutS_C"/>
</dbReference>
<sequence length="610" mass="70677">MPRGRHLKLIRIFTPPENYSMQDPGTYYEQRLKALKEQKSQVSRKLLGYSLSRLAVFVLFIAMIYFRFGDWLLIVLSGIVSLCLFVFLVLRFNRLQYQNNKLKALIRLNEMELQVLDGQFDQLYAGTEYEEGEHHFARDIDLFGEGSFFQYANRTGLKEGRDMLARWLLSNHIEQVKLKQFAVQELRDMTEWRQDFTATASLLQADTDPLQLTRWFREYKPFLNSRFRILPVAFSLLSLAFVFGYFMNQISGWGVVLWLFTGLGITGAYLKRINSMSVSASRALSTFQQYHKLIALLESVSFQSELLSKKQEIYRQEQDSVSQLVRKFADILHAFDQRNNMIFGFLGNGFLLWDLYQVYRIECWIQDHGDKVEDWFEALSYFDASVSLGNFAFNHPDYHFPGLSTDKVLIRVKGAGHPLLDRRRLVTNDFQISEKEFQIITGANMAGKSTFLRTVSLLIVMANLGLPVCASEMAYKPLRLVTSMRTADSLSRHESYFFSELKRLKFIVDEIEDEPYFIILDEILKGTNSTDKARGSRKFLDRLLTSTSAGLIATHDLSLCEAADAHEQVSNFYFDATIIEDELHFDYQLKPGICQNMNASFLLKKMRIVD</sequence>
<feature type="transmembrane region" description="Helical" evidence="4">
    <location>
        <begin position="46"/>
        <end position="65"/>
    </location>
</feature>
<keyword evidence="2" id="KW-0067">ATP-binding</keyword>
<reference evidence="6" key="1">
    <citation type="submission" date="2022-11" db="EMBL/GenBank/DDBJ databases">
        <title>The characterization of three novel Bacteroidetes species and genomic analysis of their roles in tidal elemental geochemical cycles.</title>
        <authorList>
            <person name="Ma K.-J."/>
        </authorList>
    </citation>
    <scope>NUCLEOTIDE SEQUENCE</scope>
    <source>
        <strain evidence="6">M415</strain>
    </source>
</reference>
<dbReference type="Pfam" id="PF00488">
    <property type="entry name" value="MutS_V"/>
    <property type="match status" value="1"/>
</dbReference>
<dbReference type="InterPro" id="IPR027417">
    <property type="entry name" value="P-loop_NTPase"/>
</dbReference>
<evidence type="ECO:0000259" key="5">
    <source>
        <dbReference type="SMART" id="SM00534"/>
    </source>
</evidence>
<keyword evidence="4" id="KW-0472">Membrane</keyword>
<proteinExistence type="predicted"/>
<keyword evidence="7" id="KW-1185">Reference proteome</keyword>
<dbReference type="SUPFAM" id="SSF52540">
    <property type="entry name" value="P-loop containing nucleoside triphosphate hydrolases"/>
    <property type="match status" value="1"/>
</dbReference>
<evidence type="ECO:0000256" key="2">
    <source>
        <dbReference type="ARBA" id="ARBA00022840"/>
    </source>
</evidence>
<evidence type="ECO:0000256" key="3">
    <source>
        <dbReference type="ARBA" id="ARBA00023125"/>
    </source>
</evidence>
<dbReference type="GO" id="GO:0006298">
    <property type="term" value="P:mismatch repair"/>
    <property type="evidence" value="ECO:0007669"/>
    <property type="project" value="InterPro"/>
</dbReference>
<evidence type="ECO:0000313" key="7">
    <source>
        <dbReference type="Proteomes" id="UP001207116"/>
    </source>
</evidence>
<name>A0AAE3ML08_9FLAO</name>
<organism evidence="6 7">
    <name type="scientific">Lentiprolixibacter aurantiacus</name>
    <dbReference type="NCBI Taxonomy" id="2993939"/>
    <lineage>
        <taxon>Bacteria</taxon>
        <taxon>Pseudomonadati</taxon>
        <taxon>Bacteroidota</taxon>
        <taxon>Flavobacteriia</taxon>
        <taxon>Flavobacteriales</taxon>
        <taxon>Flavobacteriaceae</taxon>
        <taxon>Lentiprolixibacter</taxon>
    </lineage>
</organism>
<comment type="caution">
    <text evidence="6">The sequence shown here is derived from an EMBL/GenBank/DDBJ whole genome shotgun (WGS) entry which is preliminary data.</text>
</comment>
<keyword evidence="4" id="KW-1133">Transmembrane helix</keyword>
<accession>A0AAE3ML08</accession>
<evidence type="ECO:0000256" key="1">
    <source>
        <dbReference type="ARBA" id="ARBA00022741"/>
    </source>
</evidence>
<keyword evidence="1" id="KW-0547">Nucleotide-binding</keyword>
<protein>
    <submittedName>
        <fullName evidence="6">DNA mismatch repair protein MutS</fullName>
    </submittedName>
</protein>
<dbReference type="GO" id="GO:0005524">
    <property type="term" value="F:ATP binding"/>
    <property type="evidence" value="ECO:0007669"/>
    <property type="project" value="UniProtKB-KW"/>
</dbReference>
<dbReference type="GO" id="GO:0005829">
    <property type="term" value="C:cytosol"/>
    <property type="evidence" value="ECO:0007669"/>
    <property type="project" value="TreeGrafter"/>
</dbReference>
<dbReference type="InterPro" id="IPR045076">
    <property type="entry name" value="MutS"/>
</dbReference>
<evidence type="ECO:0000256" key="4">
    <source>
        <dbReference type="SAM" id="Phobius"/>
    </source>
</evidence>
<feature type="transmembrane region" description="Helical" evidence="4">
    <location>
        <begin position="71"/>
        <end position="92"/>
    </location>
</feature>
<dbReference type="Proteomes" id="UP001207116">
    <property type="component" value="Unassembled WGS sequence"/>
</dbReference>
<dbReference type="PANTHER" id="PTHR11361:SF99">
    <property type="entry name" value="DNA MISMATCH REPAIR PROTEIN"/>
    <property type="match status" value="1"/>
</dbReference>
<keyword evidence="4" id="KW-0812">Transmembrane</keyword>
<gene>
    <name evidence="6" type="ORF">OO016_05100</name>
</gene>
<feature type="domain" description="DNA mismatch repair proteins mutS family" evidence="5">
    <location>
        <begin position="435"/>
        <end position="607"/>
    </location>
</feature>
<feature type="transmembrane region" description="Helical" evidence="4">
    <location>
        <begin position="227"/>
        <end position="246"/>
    </location>
</feature>
<dbReference type="AlphaFoldDB" id="A0AAE3ML08"/>
<dbReference type="EMBL" id="JAPFQP010000001">
    <property type="protein sequence ID" value="MCX2718972.1"/>
    <property type="molecule type" value="Genomic_DNA"/>
</dbReference>
<dbReference type="SMART" id="SM00534">
    <property type="entry name" value="MUTSac"/>
    <property type="match status" value="1"/>
</dbReference>
<dbReference type="RefSeq" id="WP_266011372.1">
    <property type="nucleotide sequence ID" value="NZ_JAPFQP010000001.1"/>
</dbReference>
<evidence type="ECO:0000313" key="6">
    <source>
        <dbReference type="EMBL" id="MCX2718972.1"/>
    </source>
</evidence>
<dbReference type="GO" id="GO:0030983">
    <property type="term" value="F:mismatched DNA binding"/>
    <property type="evidence" value="ECO:0007669"/>
    <property type="project" value="InterPro"/>
</dbReference>
<feature type="transmembrane region" description="Helical" evidence="4">
    <location>
        <begin position="252"/>
        <end position="270"/>
    </location>
</feature>
<dbReference type="GO" id="GO:0140664">
    <property type="term" value="F:ATP-dependent DNA damage sensor activity"/>
    <property type="evidence" value="ECO:0007669"/>
    <property type="project" value="InterPro"/>
</dbReference>
<keyword evidence="3" id="KW-0238">DNA-binding</keyword>
<dbReference type="Gene3D" id="3.40.50.300">
    <property type="entry name" value="P-loop containing nucleotide triphosphate hydrolases"/>
    <property type="match status" value="1"/>
</dbReference>